<evidence type="ECO:0000256" key="1">
    <source>
        <dbReference type="SAM" id="MobiDB-lite"/>
    </source>
</evidence>
<reference evidence="4" key="1">
    <citation type="journal article" date="2019" name="Int. J. Syst. Evol. Microbiol.">
        <title>The Global Catalogue of Microorganisms (GCM) 10K type strain sequencing project: providing services to taxonomists for standard genome sequencing and annotation.</title>
        <authorList>
            <consortium name="The Broad Institute Genomics Platform"/>
            <consortium name="The Broad Institute Genome Sequencing Center for Infectious Disease"/>
            <person name="Wu L."/>
            <person name="Ma J."/>
        </authorList>
    </citation>
    <scope>NUCLEOTIDE SEQUENCE [LARGE SCALE GENOMIC DNA]</scope>
    <source>
        <strain evidence="4">KCTC 32998</strain>
    </source>
</reference>
<dbReference type="EMBL" id="BMZI01000002">
    <property type="protein sequence ID" value="GHB11905.1"/>
    <property type="molecule type" value="Genomic_DNA"/>
</dbReference>
<feature type="chain" id="PRO_5046258745" description="LTXXQ motif family protein" evidence="2">
    <location>
        <begin position="40"/>
        <end position="273"/>
    </location>
</feature>
<evidence type="ECO:0000256" key="2">
    <source>
        <dbReference type="SAM" id="SignalP"/>
    </source>
</evidence>
<evidence type="ECO:0000313" key="3">
    <source>
        <dbReference type="EMBL" id="GHB11905.1"/>
    </source>
</evidence>
<accession>A0ABQ3DSY1</accession>
<keyword evidence="2" id="KW-0732">Signal</keyword>
<feature type="signal peptide" evidence="2">
    <location>
        <begin position="1"/>
        <end position="39"/>
    </location>
</feature>
<evidence type="ECO:0000313" key="4">
    <source>
        <dbReference type="Proteomes" id="UP000646745"/>
    </source>
</evidence>
<feature type="compositionally biased region" description="Basic and acidic residues" evidence="1">
    <location>
        <begin position="253"/>
        <end position="273"/>
    </location>
</feature>
<sequence>MILHRVSVRNQEREIMQAFKKSFLALAVAATTLSPLAMAASMDHTADRPQPPMSQEARQHQGNPLKDAVVASWNLDDDQLAALKQADESFHAELKQLHDDKGEASRDQRRAKMESLLEAQRDQLAEVLSDEQLHAYQMLERPRPPMMRHHGGPGVGKPSQEEMAEHWKQRFEPLFASWNLSQQQSAEVMNAERSFFDGLHQLKRPDVEAPDADRDARGAQFKQLLEQRHAALSEALNGDQLTAYEALTKPPHGPHDRPHDGRGPGDMDAPKAG</sequence>
<keyword evidence="4" id="KW-1185">Reference proteome</keyword>
<comment type="caution">
    <text evidence="3">The sequence shown here is derived from an EMBL/GenBank/DDBJ whole genome shotgun (WGS) entry which is preliminary data.</text>
</comment>
<protein>
    <recommendedName>
        <fullName evidence="5">LTXXQ motif family protein</fullName>
    </recommendedName>
</protein>
<feature type="region of interest" description="Disordered" evidence="1">
    <location>
        <begin position="241"/>
        <end position="273"/>
    </location>
</feature>
<name>A0ABQ3DSY1_9GAMM</name>
<evidence type="ECO:0008006" key="5">
    <source>
        <dbReference type="Google" id="ProtNLM"/>
    </source>
</evidence>
<gene>
    <name evidence="3" type="ORF">GCM10009038_06940</name>
</gene>
<proteinExistence type="predicted"/>
<dbReference type="Proteomes" id="UP000646745">
    <property type="component" value="Unassembled WGS sequence"/>
</dbReference>
<organism evidence="3 4">
    <name type="scientific">Salinicola rhizosphaerae</name>
    <dbReference type="NCBI Taxonomy" id="1443141"/>
    <lineage>
        <taxon>Bacteria</taxon>
        <taxon>Pseudomonadati</taxon>
        <taxon>Pseudomonadota</taxon>
        <taxon>Gammaproteobacteria</taxon>
        <taxon>Oceanospirillales</taxon>
        <taxon>Halomonadaceae</taxon>
        <taxon>Salinicola</taxon>
    </lineage>
</organism>